<evidence type="ECO:0000259" key="3">
    <source>
        <dbReference type="Pfam" id="PF13649"/>
    </source>
</evidence>
<dbReference type="Gene3D" id="3.40.50.150">
    <property type="entry name" value="Vaccinia Virus protein VP39"/>
    <property type="match status" value="1"/>
</dbReference>
<proteinExistence type="predicted"/>
<dbReference type="Pfam" id="PF13649">
    <property type="entry name" value="Methyltransf_25"/>
    <property type="match status" value="1"/>
</dbReference>
<dbReference type="AlphaFoldDB" id="A0A6I6ERE1"/>
<dbReference type="InterPro" id="IPR041698">
    <property type="entry name" value="Methyltransf_25"/>
</dbReference>
<dbReference type="PANTHER" id="PTHR43861:SF1">
    <property type="entry name" value="TRANS-ACONITATE 2-METHYLTRANSFERASE"/>
    <property type="match status" value="1"/>
</dbReference>
<dbReference type="EMBL" id="CP046522">
    <property type="protein sequence ID" value="QGU96312.1"/>
    <property type="molecule type" value="Genomic_DNA"/>
</dbReference>
<dbReference type="PANTHER" id="PTHR43861">
    <property type="entry name" value="TRANS-ACONITATE 2-METHYLTRANSFERASE-RELATED"/>
    <property type="match status" value="1"/>
</dbReference>
<dbReference type="Gene3D" id="2.20.25.110">
    <property type="entry name" value="S-adenosyl-L-methionine-dependent methyltransferases"/>
    <property type="match status" value="1"/>
</dbReference>
<organism evidence="4 5">
    <name type="scientific">Clostridium bovifaecis</name>
    <dbReference type="NCBI Taxonomy" id="2184719"/>
    <lineage>
        <taxon>Bacteria</taxon>
        <taxon>Bacillati</taxon>
        <taxon>Bacillota</taxon>
        <taxon>Clostridia</taxon>
        <taxon>Eubacteriales</taxon>
        <taxon>Clostridiaceae</taxon>
        <taxon>Clostridium</taxon>
    </lineage>
</organism>
<evidence type="ECO:0000313" key="5">
    <source>
        <dbReference type="Proteomes" id="UP000422764"/>
    </source>
</evidence>
<dbReference type="Proteomes" id="UP000422764">
    <property type="component" value="Chromosome"/>
</dbReference>
<feature type="domain" description="Methyltransferase" evidence="3">
    <location>
        <begin position="35"/>
        <end position="131"/>
    </location>
</feature>
<evidence type="ECO:0000313" key="4">
    <source>
        <dbReference type="EMBL" id="QGU96312.1"/>
    </source>
</evidence>
<dbReference type="SUPFAM" id="SSF53335">
    <property type="entry name" value="S-adenosyl-L-methionine-dependent methyltransferases"/>
    <property type="match status" value="1"/>
</dbReference>
<gene>
    <name evidence="4" type="ORF">GOM49_15495</name>
</gene>
<keyword evidence="2 4" id="KW-0808">Transferase</keyword>
<dbReference type="GO" id="GO:0008168">
    <property type="term" value="F:methyltransferase activity"/>
    <property type="evidence" value="ECO:0007669"/>
    <property type="project" value="UniProtKB-KW"/>
</dbReference>
<name>A0A6I6ERE1_9CLOT</name>
<keyword evidence="5" id="KW-1185">Reference proteome</keyword>
<accession>A0A6I6ERE1</accession>
<evidence type="ECO:0000256" key="1">
    <source>
        <dbReference type="ARBA" id="ARBA00022603"/>
    </source>
</evidence>
<dbReference type="CDD" id="cd02440">
    <property type="entry name" value="AdoMet_MTases"/>
    <property type="match status" value="1"/>
</dbReference>
<sequence length="240" mass="27510">MGFYEEFSKHYDVVFPLGEAQLNFIKKRAKDKKRILDLAAGTGNYSIALAKEGYDVVAIDLDSEMVRKIKEKARGKEVKIRAISMDMKEVDKIEDKFDLIFCIGNSLVHLDSKEEIEEVISKLYNLLNKDGVLIIQIINYDRIIEKNIKGLPTIDRSEKGIRFVRDYEEKDGKILFKTKLIIKSGEEVYENCVPLYPLLSRDLDNILRTSGFSSIEIYGGFNEAEYNVDSMVTIISAMKK</sequence>
<protein>
    <submittedName>
        <fullName evidence="4">Methyltransferase domain-containing protein</fullName>
    </submittedName>
</protein>
<dbReference type="GO" id="GO:0032259">
    <property type="term" value="P:methylation"/>
    <property type="evidence" value="ECO:0007669"/>
    <property type="project" value="UniProtKB-KW"/>
</dbReference>
<reference evidence="4 5" key="1">
    <citation type="submission" date="2019-12" db="EMBL/GenBank/DDBJ databases">
        <title>Genome sequenceing of Clostridium bovifaecis.</title>
        <authorList>
            <person name="Yao Y."/>
        </authorList>
    </citation>
    <scope>NUCLEOTIDE SEQUENCE [LARGE SCALE GENOMIC DNA]</scope>
    <source>
        <strain evidence="4 5">BXX</strain>
    </source>
</reference>
<keyword evidence="1 4" id="KW-0489">Methyltransferase</keyword>
<evidence type="ECO:0000256" key="2">
    <source>
        <dbReference type="ARBA" id="ARBA00022679"/>
    </source>
</evidence>
<dbReference type="InterPro" id="IPR029063">
    <property type="entry name" value="SAM-dependent_MTases_sf"/>
</dbReference>